<dbReference type="GeneID" id="113129862"/>
<feature type="compositionally biased region" description="Polar residues" evidence="5">
    <location>
        <begin position="253"/>
        <end position="270"/>
    </location>
</feature>
<feature type="compositionally biased region" description="Polar residues" evidence="5">
    <location>
        <begin position="414"/>
        <end position="441"/>
    </location>
</feature>
<dbReference type="PANTHER" id="PTHR16093">
    <property type="entry name" value="COILED-COIL DOMAIN-CONTAINING PROTEIN 120 FAMILY MEMBER"/>
    <property type="match status" value="1"/>
</dbReference>
<reference evidence="7" key="2">
    <citation type="submission" date="2025-09" db="UniProtKB">
        <authorList>
            <consortium name="Ensembl"/>
        </authorList>
    </citation>
    <scope>IDENTIFICATION</scope>
</reference>
<evidence type="ECO:0000256" key="5">
    <source>
        <dbReference type="SAM" id="MobiDB-lite"/>
    </source>
</evidence>
<dbReference type="Pfam" id="PF11819">
    <property type="entry name" value="CUPID"/>
    <property type="match status" value="1"/>
</dbReference>
<feature type="region of interest" description="Disordered" evidence="5">
    <location>
        <begin position="1"/>
        <end position="62"/>
    </location>
</feature>
<keyword evidence="3 4" id="KW-0175">Coiled coil</keyword>
<feature type="compositionally biased region" description="Low complexity" evidence="5">
    <location>
        <begin position="271"/>
        <end position="294"/>
    </location>
</feature>
<dbReference type="InParanoid" id="A0A3Q3LGE0"/>
<dbReference type="GO" id="GO:0034334">
    <property type="term" value="P:adherens junction maintenance"/>
    <property type="evidence" value="ECO:0007669"/>
    <property type="project" value="TreeGrafter"/>
</dbReference>
<keyword evidence="8" id="KW-1185">Reference proteome</keyword>
<dbReference type="PANTHER" id="PTHR16093:SF6">
    <property type="entry name" value="INNATE IMMUNITY ACTIVATOR B"/>
    <property type="match status" value="1"/>
</dbReference>
<dbReference type="AlphaFoldDB" id="A0A3Q3LGE0"/>
<dbReference type="FunCoup" id="A0A3Q3LGE0">
    <property type="interactions" value="803"/>
</dbReference>
<comment type="subcellular location">
    <subcellularLocation>
        <location evidence="1">Cytoplasm</location>
    </subcellularLocation>
</comment>
<evidence type="ECO:0000256" key="2">
    <source>
        <dbReference type="ARBA" id="ARBA00022490"/>
    </source>
</evidence>
<keyword evidence="2" id="KW-0963">Cytoplasm</keyword>
<organism evidence="7 8">
    <name type="scientific">Mastacembelus armatus</name>
    <name type="common">zig-zag eel</name>
    <dbReference type="NCBI Taxonomy" id="205130"/>
    <lineage>
        <taxon>Eukaryota</taxon>
        <taxon>Metazoa</taxon>
        <taxon>Chordata</taxon>
        <taxon>Craniata</taxon>
        <taxon>Vertebrata</taxon>
        <taxon>Euteleostomi</taxon>
        <taxon>Actinopterygii</taxon>
        <taxon>Neopterygii</taxon>
        <taxon>Teleostei</taxon>
        <taxon>Neoteleostei</taxon>
        <taxon>Acanthomorphata</taxon>
        <taxon>Anabantaria</taxon>
        <taxon>Synbranchiformes</taxon>
        <taxon>Mastacembelidae</taxon>
        <taxon>Mastacembelus</taxon>
    </lineage>
</organism>
<sequence length="643" mass="72008">MRHDASKLTSSRGHGECRHPLPPLKNSSSKSAYMEGNGEISDTDSGIILHSGSDSPTTHTKDVTTHTRAMKLKHQALQERLEICILELKKLCIREAELTGQLSDDYPLLPGEKPPQIRRRIGAAFKLDEQSIPQGTESLLDAELALQMKIYEAARKLCAEDHLSKAVKKSRLQQCKREEKKLKQLQDTAFQLRLQHGRSSPLPAFNITQVDLGASDDSSLSDSVVQDEDITSQSSQPSSGLPYPGETDPPPVASQSSVDGSYMSPSQSAQPLLLTPSHSPHPTLESPLSLTSSPVYDPPPIQHSPWTESSLDKPYQKSKKSRSSSKTSSPAKTELLPPLEACLAQSTLPTQLSHLKLSRAQSNSTPSTPEIRVHRQLSLRLSNPEASFEKDRGRSRGPRRRLTEYGIALPETPSPTLNYGSHASSEDSNSEHSFTSYNSSPCQELPCDLPKQYQSAFLHSSPVGSYGPQAFPRTGFYHSPRHQYNPTIHKVYYKDEMVYPPDLDMAQSYYAQQAPAPSNRYEYRYKDAPVPQQRPQRPPDIRLSPSPAQWDHPHYHSTGLPRQVVNEHLKSWHWRSQLKSPRSRSLDRQGAVRMKNMSFLESPSYQSQKYHEQVVQRRAFQRAAEDTQGHWVGDDGSHFVSQL</sequence>
<feature type="domain" description="Cytohesin Ubiquitin Protein Inducing" evidence="6">
    <location>
        <begin position="36"/>
        <end position="165"/>
    </location>
</feature>
<dbReference type="InterPro" id="IPR043447">
    <property type="entry name" value="CCDC120/INAVA"/>
</dbReference>
<dbReference type="OrthoDB" id="10063592at2759"/>
<feature type="region of interest" description="Disordered" evidence="5">
    <location>
        <begin position="357"/>
        <end position="441"/>
    </location>
</feature>
<reference evidence="7" key="1">
    <citation type="submission" date="2025-08" db="UniProtKB">
        <authorList>
            <consortium name="Ensembl"/>
        </authorList>
    </citation>
    <scope>IDENTIFICATION</scope>
</reference>
<dbReference type="Proteomes" id="UP000261640">
    <property type="component" value="Unplaced"/>
</dbReference>
<dbReference type="RefSeq" id="XP_026161801.1">
    <property type="nucleotide sequence ID" value="XM_026306016.2"/>
</dbReference>
<dbReference type="GeneTree" id="ENSGT00940000154102"/>
<evidence type="ECO:0000313" key="8">
    <source>
        <dbReference type="Proteomes" id="UP000261640"/>
    </source>
</evidence>
<feature type="region of interest" description="Disordered" evidence="5">
    <location>
        <begin position="216"/>
        <end position="336"/>
    </location>
</feature>
<evidence type="ECO:0000256" key="4">
    <source>
        <dbReference type="SAM" id="Coils"/>
    </source>
</evidence>
<evidence type="ECO:0000259" key="6">
    <source>
        <dbReference type="Pfam" id="PF11819"/>
    </source>
</evidence>
<dbReference type="GO" id="GO:0005737">
    <property type="term" value="C:cytoplasm"/>
    <property type="evidence" value="ECO:0007669"/>
    <property type="project" value="UniProtKB-SubCell"/>
</dbReference>
<evidence type="ECO:0000256" key="3">
    <source>
        <dbReference type="ARBA" id="ARBA00023054"/>
    </source>
</evidence>
<protein>
    <submittedName>
        <fullName evidence="7">Innate immunity activator b</fullName>
    </submittedName>
</protein>
<dbReference type="GO" id="GO:0031398">
    <property type="term" value="P:positive regulation of protein ubiquitination"/>
    <property type="evidence" value="ECO:0007669"/>
    <property type="project" value="TreeGrafter"/>
</dbReference>
<evidence type="ECO:0000313" key="7">
    <source>
        <dbReference type="Ensembl" id="ENSMAMP00000008489.2"/>
    </source>
</evidence>
<feature type="compositionally biased region" description="Polar residues" evidence="5">
    <location>
        <begin position="357"/>
        <end position="368"/>
    </location>
</feature>
<accession>A0A3Q3LGE0</accession>
<feature type="coiled-coil region" evidence="4">
    <location>
        <begin position="168"/>
        <end position="195"/>
    </location>
</feature>
<evidence type="ECO:0000256" key="1">
    <source>
        <dbReference type="ARBA" id="ARBA00004496"/>
    </source>
</evidence>
<dbReference type="CTD" id="563192"/>
<proteinExistence type="predicted"/>
<name>A0A3Q3LGE0_9TELE</name>
<dbReference type="Ensembl" id="ENSMAMT00000008713.2">
    <property type="protein sequence ID" value="ENSMAMP00000008489.2"/>
    <property type="gene ID" value="ENSMAMG00000005752.2"/>
</dbReference>
<dbReference type="InterPro" id="IPR021774">
    <property type="entry name" value="CUPID"/>
</dbReference>